<dbReference type="SUPFAM" id="SSF55469">
    <property type="entry name" value="FMN-dependent nitroreductase-like"/>
    <property type="match status" value="1"/>
</dbReference>
<organism evidence="3 4">
    <name type="scientific">Streptomyces prasinosporus</name>
    <dbReference type="NCBI Taxonomy" id="68256"/>
    <lineage>
        <taxon>Bacteria</taxon>
        <taxon>Bacillati</taxon>
        <taxon>Actinomycetota</taxon>
        <taxon>Actinomycetes</taxon>
        <taxon>Kitasatosporales</taxon>
        <taxon>Streptomycetaceae</taxon>
        <taxon>Streptomyces</taxon>
        <taxon>Streptomyces albogriseolus group</taxon>
    </lineage>
</organism>
<dbReference type="InterPro" id="IPR000415">
    <property type="entry name" value="Nitroreductase-like"/>
</dbReference>
<sequence>MSPHTATTAAAVHPLLADRWSPRSFDAGHTLGEEELVSLLEAARWAPSAYSAQPWRFLVGRRGDTTYLRNLDALIPFKHPSAPTPSSPAPAGRPPESQPRRRPATRRPPLTGLCAGPRSSLTRHDRR</sequence>
<keyword evidence="4" id="KW-1185">Reference proteome</keyword>
<dbReference type="Gene3D" id="3.40.109.10">
    <property type="entry name" value="NADH Oxidase"/>
    <property type="match status" value="1"/>
</dbReference>
<evidence type="ECO:0000256" key="1">
    <source>
        <dbReference type="SAM" id="MobiDB-lite"/>
    </source>
</evidence>
<dbReference type="Pfam" id="PF00881">
    <property type="entry name" value="Nitroreductase"/>
    <property type="match status" value="1"/>
</dbReference>
<evidence type="ECO:0000313" key="3">
    <source>
        <dbReference type="EMBL" id="GAA3495115.1"/>
    </source>
</evidence>
<reference evidence="4" key="1">
    <citation type="journal article" date="2019" name="Int. J. Syst. Evol. Microbiol.">
        <title>The Global Catalogue of Microorganisms (GCM) 10K type strain sequencing project: providing services to taxonomists for standard genome sequencing and annotation.</title>
        <authorList>
            <consortium name="The Broad Institute Genomics Platform"/>
            <consortium name="The Broad Institute Genome Sequencing Center for Infectious Disease"/>
            <person name="Wu L."/>
            <person name="Ma J."/>
        </authorList>
    </citation>
    <scope>NUCLEOTIDE SEQUENCE [LARGE SCALE GENOMIC DNA]</scope>
    <source>
        <strain evidence="4">JCM 4816</strain>
    </source>
</reference>
<proteinExistence type="predicted"/>
<feature type="domain" description="Nitroreductase" evidence="2">
    <location>
        <begin position="17"/>
        <end position="66"/>
    </location>
</feature>
<protein>
    <recommendedName>
        <fullName evidence="2">Nitroreductase domain-containing protein</fullName>
    </recommendedName>
</protein>
<gene>
    <name evidence="3" type="ORF">GCM10019016_022150</name>
</gene>
<dbReference type="EMBL" id="BAAAXF010000018">
    <property type="protein sequence ID" value="GAA3495115.1"/>
    <property type="molecule type" value="Genomic_DNA"/>
</dbReference>
<dbReference type="RefSeq" id="WP_318295752.1">
    <property type="nucleotide sequence ID" value="NZ_BAAAXF010000018.1"/>
</dbReference>
<evidence type="ECO:0000313" key="4">
    <source>
        <dbReference type="Proteomes" id="UP001501455"/>
    </source>
</evidence>
<accession>A0ABP6TIT4</accession>
<feature type="region of interest" description="Disordered" evidence="1">
    <location>
        <begin position="77"/>
        <end position="127"/>
    </location>
</feature>
<name>A0ABP6TIT4_9ACTN</name>
<feature type="compositionally biased region" description="Pro residues" evidence="1">
    <location>
        <begin position="82"/>
        <end position="97"/>
    </location>
</feature>
<dbReference type="InterPro" id="IPR029479">
    <property type="entry name" value="Nitroreductase"/>
</dbReference>
<evidence type="ECO:0000259" key="2">
    <source>
        <dbReference type="Pfam" id="PF00881"/>
    </source>
</evidence>
<comment type="caution">
    <text evidence="3">The sequence shown here is derived from an EMBL/GenBank/DDBJ whole genome shotgun (WGS) entry which is preliminary data.</text>
</comment>
<dbReference type="Proteomes" id="UP001501455">
    <property type="component" value="Unassembled WGS sequence"/>
</dbReference>